<dbReference type="InterPro" id="IPR016164">
    <property type="entry name" value="FAD-linked_Oxase-like_C"/>
</dbReference>
<dbReference type="EC" id="1.1.2.4" evidence="9"/>
<keyword evidence="4" id="KW-0285">Flavoprotein</keyword>
<dbReference type="InterPro" id="IPR016171">
    <property type="entry name" value="Vanillyl_alc_oxidase_C-sub2"/>
</dbReference>
<evidence type="ECO:0000256" key="6">
    <source>
        <dbReference type="ARBA" id="ARBA00022946"/>
    </source>
</evidence>
<dbReference type="SUPFAM" id="SSF55103">
    <property type="entry name" value="FAD-linked oxidases, C-terminal domain"/>
    <property type="match status" value="1"/>
</dbReference>
<evidence type="ECO:0000313" key="11">
    <source>
        <dbReference type="EMBL" id="ETW10445.1"/>
    </source>
</evidence>
<protein>
    <recommendedName>
        <fullName evidence="9">D-lactate dehydrogenase (cytochrome)</fullName>
        <ecNumber evidence="9">1.1.2.4</ecNumber>
    </recommendedName>
</protein>
<dbReference type="FunFam" id="3.30.465.10:FF:000056">
    <property type="entry name" value="Uncharacterized protein"/>
    <property type="match status" value="1"/>
</dbReference>
<evidence type="ECO:0000256" key="8">
    <source>
        <dbReference type="ARBA" id="ARBA00023128"/>
    </source>
</evidence>
<dbReference type="Gene3D" id="1.10.45.10">
    <property type="entry name" value="Vanillyl-alcohol Oxidase, Chain A, domain 4"/>
    <property type="match status" value="1"/>
</dbReference>
<comment type="similarity">
    <text evidence="3">Belongs to the FAD-binding oxidoreductase/transferase type 4 family.</text>
</comment>
<evidence type="ECO:0000256" key="1">
    <source>
        <dbReference type="ARBA" id="ARBA00001974"/>
    </source>
</evidence>
<sequence length="488" mass="52473">MYPRKTLATRQSSIMLLHRSSSALYRRYFSAGLSPRNATPDTVEKLRQLLGDRLSTAMSVREHHGKDESYHSAPPPDAVAFVTSTEEVSKVLQICSSTKTPVIPFGAGSSLEGHISAVCGGISLDLTGLNSILKVEPENMSCRVQAGVTRLQLESELRATGLFFPVDPGADATLGGMVSTNASGTTTVRYGNMKSNVLALTAVLANGDVIQTGSKARKSSAGYDLTRLLIGSEGTLGVVTEVELRLHGVPEIQRLAVCSFPSIQLAVDTCTAIMQMGIPVARMELMDEHTMAATNRYSKLDNAVLPSLVIELNGTADDVENQTALVEALTGEYQVQKIQWATSTEERSELMKARHAAWYATLNLVPGSKGLSTDVCVPLSELTQVIVDTQADLQQSHLIGNIVGHVGDGNFHVMLPFLPDDYPKIQAFSDRLIERALKAGGTCTGEHGIGLGKKKYLELEHGGPTMDVMRAIKHALDPHAILNPGKLF</sequence>
<dbReference type="PANTHER" id="PTHR11748:SF111">
    <property type="entry name" value="D-LACTATE DEHYDROGENASE, MITOCHONDRIAL-RELATED"/>
    <property type="match status" value="1"/>
</dbReference>
<dbReference type="Pfam" id="PF02913">
    <property type="entry name" value="FAD-oxidase_C"/>
    <property type="match status" value="1"/>
</dbReference>
<dbReference type="Gene3D" id="3.30.70.2740">
    <property type="match status" value="1"/>
</dbReference>
<dbReference type="PROSITE" id="PS51387">
    <property type="entry name" value="FAD_PCMH"/>
    <property type="match status" value="1"/>
</dbReference>
<dbReference type="RefSeq" id="XP_008861856.1">
    <property type="nucleotide sequence ID" value="XM_008863634.1"/>
</dbReference>
<dbReference type="GO" id="GO:0071949">
    <property type="term" value="F:FAD binding"/>
    <property type="evidence" value="ECO:0007669"/>
    <property type="project" value="InterPro"/>
</dbReference>
<name>A0A024UWW2_9STRA</name>
<evidence type="ECO:0000256" key="3">
    <source>
        <dbReference type="ARBA" id="ARBA00008000"/>
    </source>
</evidence>
<keyword evidence="7" id="KW-0560">Oxidoreductase</keyword>
<dbReference type="GO" id="GO:0008720">
    <property type="term" value="F:D-lactate dehydrogenase (NAD+) activity"/>
    <property type="evidence" value="ECO:0007669"/>
    <property type="project" value="TreeGrafter"/>
</dbReference>
<dbReference type="FunFam" id="3.30.70.2740:FF:000001">
    <property type="entry name" value="D-lactate dehydrogenase mitochondrial"/>
    <property type="match status" value="1"/>
</dbReference>
<keyword evidence="8" id="KW-0496">Mitochondrion</keyword>
<dbReference type="Pfam" id="PF01565">
    <property type="entry name" value="FAD_binding_4"/>
    <property type="match status" value="1"/>
</dbReference>
<dbReference type="InterPro" id="IPR004113">
    <property type="entry name" value="FAD-bd_oxidored_4_C"/>
</dbReference>
<dbReference type="InterPro" id="IPR006094">
    <property type="entry name" value="Oxid_FAD_bind_N"/>
</dbReference>
<evidence type="ECO:0000259" key="10">
    <source>
        <dbReference type="PROSITE" id="PS51387"/>
    </source>
</evidence>
<accession>A0A024UWW2</accession>
<dbReference type="InterPro" id="IPR016169">
    <property type="entry name" value="FAD-bd_PCMH_sub2"/>
</dbReference>
<dbReference type="FunFam" id="1.10.45.10:FF:000001">
    <property type="entry name" value="D-lactate dehydrogenase mitochondrial"/>
    <property type="match status" value="1"/>
</dbReference>
<evidence type="ECO:0000256" key="7">
    <source>
        <dbReference type="ARBA" id="ARBA00023002"/>
    </source>
</evidence>
<dbReference type="InterPro" id="IPR036318">
    <property type="entry name" value="FAD-bd_PCMH-like_sf"/>
</dbReference>
<dbReference type="GeneID" id="20077800"/>
<dbReference type="PANTHER" id="PTHR11748">
    <property type="entry name" value="D-LACTATE DEHYDROGENASE"/>
    <property type="match status" value="1"/>
</dbReference>
<reference evidence="11" key="1">
    <citation type="submission" date="2013-12" db="EMBL/GenBank/DDBJ databases">
        <title>The Genome Sequence of Aphanomyces invadans NJM9701.</title>
        <authorList>
            <consortium name="The Broad Institute Genomics Platform"/>
            <person name="Russ C."/>
            <person name="Tyler B."/>
            <person name="van West P."/>
            <person name="Dieguez-Uribeondo J."/>
            <person name="Young S.K."/>
            <person name="Zeng Q."/>
            <person name="Gargeya S."/>
            <person name="Fitzgerald M."/>
            <person name="Abouelleil A."/>
            <person name="Alvarado L."/>
            <person name="Chapman S.B."/>
            <person name="Gainer-Dewar J."/>
            <person name="Goldberg J."/>
            <person name="Griggs A."/>
            <person name="Gujja S."/>
            <person name="Hansen M."/>
            <person name="Howarth C."/>
            <person name="Imamovic A."/>
            <person name="Ireland A."/>
            <person name="Larimer J."/>
            <person name="McCowan C."/>
            <person name="Murphy C."/>
            <person name="Pearson M."/>
            <person name="Poon T.W."/>
            <person name="Priest M."/>
            <person name="Roberts A."/>
            <person name="Saif S."/>
            <person name="Shea T."/>
            <person name="Sykes S."/>
            <person name="Wortman J."/>
            <person name="Nusbaum C."/>
            <person name="Birren B."/>
        </authorList>
    </citation>
    <scope>NUCLEOTIDE SEQUENCE [LARGE SCALE GENOMIC DNA]</scope>
    <source>
        <strain evidence="11">NJM9701</strain>
    </source>
</reference>
<dbReference type="eggNOG" id="KOG1231">
    <property type="taxonomic scope" value="Eukaryota"/>
</dbReference>
<evidence type="ECO:0000256" key="9">
    <source>
        <dbReference type="ARBA" id="ARBA00038897"/>
    </source>
</evidence>
<dbReference type="GO" id="GO:0004458">
    <property type="term" value="F:D-lactate dehydrogenase (cytochrome) activity"/>
    <property type="evidence" value="ECO:0007669"/>
    <property type="project" value="UniProtKB-EC"/>
</dbReference>
<feature type="domain" description="FAD-binding PCMH-type" evidence="10">
    <location>
        <begin position="72"/>
        <end position="249"/>
    </location>
</feature>
<dbReference type="EMBL" id="KI913952">
    <property type="protein sequence ID" value="ETW10445.1"/>
    <property type="molecule type" value="Genomic_DNA"/>
</dbReference>
<dbReference type="AlphaFoldDB" id="A0A024UWW2"/>
<keyword evidence="6" id="KW-0809">Transit peptide</keyword>
<organism evidence="11">
    <name type="scientific">Aphanomyces invadans</name>
    <dbReference type="NCBI Taxonomy" id="157072"/>
    <lineage>
        <taxon>Eukaryota</taxon>
        <taxon>Sar</taxon>
        <taxon>Stramenopiles</taxon>
        <taxon>Oomycota</taxon>
        <taxon>Saprolegniomycetes</taxon>
        <taxon>Saprolegniales</taxon>
        <taxon>Verrucalvaceae</taxon>
        <taxon>Aphanomyces</taxon>
    </lineage>
</organism>
<dbReference type="SUPFAM" id="SSF56176">
    <property type="entry name" value="FAD-binding/transporter-associated domain-like"/>
    <property type="match status" value="1"/>
</dbReference>
<keyword evidence="5" id="KW-0274">FAD</keyword>
<evidence type="ECO:0000256" key="4">
    <source>
        <dbReference type="ARBA" id="ARBA00022630"/>
    </source>
</evidence>
<evidence type="ECO:0000256" key="2">
    <source>
        <dbReference type="ARBA" id="ARBA00004173"/>
    </source>
</evidence>
<dbReference type="Gene3D" id="3.30.465.10">
    <property type="match status" value="1"/>
</dbReference>
<comment type="cofactor">
    <cofactor evidence="1">
        <name>FAD</name>
        <dbReference type="ChEBI" id="CHEBI:57692"/>
    </cofactor>
</comment>
<gene>
    <name evidence="11" type="ORF">H310_00750</name>
</gene>
<proteinExistence type="inferred from homology"/>
<evidence type="ECO:0000256" key="5">
    <source>
        <dbReference type="ARBA" id="ARBA00022827"/>
    </source>
</evidence>
<dbReference type="InterPro" id="IPR016166">
    <property type="entry name" value="FAD-bd_PCMH"/>
</dbReference>
<dbReference type="STRING" id="157072.A0A024UWW2"/>
<dbReference type="GO" id="GO:1903457">
    <property type="term" value="P:lactate catabolic process"/>
    <property type="evidence" value="ECO:0007669"/>
    <property type="project" value="TreeGrafter"/>
</dbReference>
<dbReference type="VEuPathDB" id="FungiDB:H310_00750"/>
<dbReference type="GO" id="GO:0005739">
    <property type="term" value="C:mitochondrion"/>
    <property type="evidence" value="ECO:0007669"/>
    <property type="project" value="UniProtKB-SubCell"/>
</dbReference>
<comment type="subcellular location">
    <subcellularLocation>
        <location evidence="2">Mitochondrion</location>
    </subcellularLocation>
</comment>
<dbReference type="OrthoDB" id="5332616at2759"/>